<comment type="caution">
    <text evidence="1">The sequence shown here is derived from an EMBL/GenBank/DDBJ whole genome shotgun (WGS) entry which is preliminary data.</text>
</comment>
<accession>A0A1S8CVZ8</accession>
<protein>
    <submittedName>
        <fullName evidence="1">Uncharacterized protein</fullName>
    </submittedName>
</protein>
<evidence type="ECO:0000313" key="1">
    <source>
        <dbReference type="EMBL" id="ONG41478.1"/>
    </source>
</evidence>
<keyword evidence="2" id="KW-1185">Reference proteome</keyword>
<name>A0A1S8CVZ8_9GAMM</name>
<dbReference type="OrthoDB" id="6709045at2"/>
<dbReference type="RefSeq" id="WP_076877236.1">
    <property type="nucleotide sequence ID" value="NZ_MLCN01000008.1"/>
</dbReference>
<sequence length="171" mass="19328">MTSDLSNNSPEQAITYLNSLKQTALDEEAQSFIRNNLNKSNEASTYTTAFSLLYQHYEEMLQQATIAAFGLNDFQAKKILYKKDRVRLFKKHGIDFNALAGADAMNTLSLIVNASHYEGLVTEALADKFPYWKEGFAMVQLDQAYKKLVPQCIEHQQALLDALINVVQGQR</sequence>
<reference evidence="1 2" key="1">
    <citation type="submission" date="2016-10" db="EMBL/GenBank/DDBJ databases">
        <title>Draft Genome sequence of Alkanindiges sp. strain H1.</title>
        <authorList>
            <person name="Subhash Y."/>
            <person name="Lee S."/>
        </authorList>
    </citation>
    <scope>NUCLEOTIDE SEQUENCE [LARGE SCALE GENOMIC DNA]</scope>
    <source>
        <strain evidence="1 2">H1</strain>
    </source>
</reference>
<evidence type="ECO:0000313" key="2">
    <source>
        <dbReference type="Proteomes" id="UP000192132"/>
    </source>
</evidence>
<gene>
    <name evidence="1" type="ORF">BKE30_03265</name>
</gene>
<organism evidence="1 2">
    <name type="scientific">Alkanindiges hydrocarboniclasticus</name>
    <dbReference type="NCBI Taxonomy" id="1907941"/>
    <lineage>
        <taxon>Bacteria</taxon>
        <taxon>Pseudomonadati</taxon>
        <taxon>Pseudomonadota</taxon>
        <taxon>Gammaproteobacteria</taxon>
        <taxon>Moraxellales</taxon>
        <taxon>Moraxellaceae</taxon>
        <taxon>Alkanindiges</taxon>
    </lineage>
</organism>
<dbReference type="AlphaFoldDB" id="A0A1S8CVZ8"/>
<proteinExistence type="predicted"/>
<dbReference type="Proteomes" id="UP000192132">
    <property type="component" value="Unassembled WGS sequence"/>
</dbReference>
<dbReference type="EMBL" id="MLCN01000008">
    <property type="protein sequence ID" value="ONG41478.1"/>
    <property type="molecule type" value="Genomic_DNA"/>
</dbReference>